<dbReference type="InterPro" id="IPR015391">
    <property type="entry name" value="SurA_N"/>
</dbReference>
<evidence type="ECO:0000256" key="3">
    <source>
        <dbReference type="ARBA" id="ARBA00022764"/>
    </source>
</evidence>
<dbReference type="Pfam" id="PF09312">
    <property type="entry name" value="SurA_N"/>
    <property type="match status" value="1"/>
</dbReference>
<feature type="domain" description="PpiC" evidence="9">
    <location>
        <begin position="178"/>
        <end position="275"/>
    </location>
</feature>
<comment type="subcellular location">
    <subcellularLocation>
        <location evidence="7">Periplasm</location>
    </subcellularLocation>
    <text evidence="7">Is capable of associating with the outer membrane.</text>
</comment>
<accession>A0A217EDJ5</accession>
<dbReference type="Gene3D" id="1.10.4030.10">
    <property type="entry name" value="Porin chaperone SurA, peptide-binding domain"/>
    <property type="match status" value="1"/>
</dbReference>
<evidence type="ECO:0000256" key="6">
    <source>
        <dbReference type="ARBA" id="ARBA00023235"/>
    </source>
</evidence>
<feature type="domain" description="PpiC" evidence="9">
    <location>
        <begin position="285"/>
        <end position="384"/>
    </location>
</feature>
<keyword evidence="11" id="KW-1185">Reference proteome</keyword>
<comment type="catalytic activity">
    <reaction evidence="7">
        <text>[protein]-peptidylproline (omega=180) = [protein]-peptidylproline (omega=0)</text>
        <dbReference type="Rhea" id="RHEA:16237"/>
        <dbReference type="Rhea" id="RHEA-COMP:10747"/>
        <dbReference type="Rhea" id="RHEA-COMP:10748"/>
        <dbReference type="ChEBI" id="CHEBI:83833"/>
        <dbReference type="ChEBI" id="CHEBI:83834"/>
        <dbReference type="EC" id="5.2.1.8"/>
    </reaction>
</comment>
<dbReference type="RefSeq" id="WP_088822615.1">
    <property type="nucleotide sequence ID" value="NZ_FZLN01000001.1"/>
</dbReference>
<dbReference type="InterPro" id="IPR023034">
    <property type="entry name" value="PPIase_SurA"/>
</dbReference>
<dbReference type="InterPro" id="IPR027304">
    <property type="entry name" value="Trigger_fact/SurA_dom_sf"/>
</dbReference>
<evidence type="ECO:0000313" key="10">
    <source>
        <dbReference type="EMBL" id="SNQ28573.1"/>
    </source>
</evidence>
<dbReference type="InterPro" id="IPR050280">
    <property type="entry name" value="OMP_Chaperone_SurA"/>
</dbReference>
<dbReference type="AlphaFoldDB" id="A0A217EDJ5"/>
<dbReference type="PANTHER" id="PTHR47637">
    <property type="entry name" value="CHAPERONE SURA"/>
    <property type="match status" value="1"/>
</dbReference>
<evidence type="ECO:0000256" key="1">
    <source>
        <dbReference type="ARBA" id="ARBA00022729"/>
    </source>
</evidence>
<evidence type="ECO:0000259" key="9">
    <source>
        <dbReference type="PROSITE" id="PS50198"/>
    </source>
</evidence>
<keyword evidence="1 7" id="KW-0732">Signal</keyword>
<feature type="compositionally biased region" description="Low complexity" evidence="8">
    <location>
        <begin position="439"/>
        <end position="450"/>
    </location>
</feature>
<evidence type="ECO:0000256" key="4">
    <source>
        <dbReference type="ARBA" id="ARBA00023110"/>
    </source>
</evidence>
<dbReference type="SUPFAM" id="SSF109998">
    <property type="entry name" value="Triger factor/SurA peptide-binding domain-like"/>
    <property type="match status" value="1"/>
</dbReference>
<feature type="chain" id="PRO_5013410946" description="Chaperone SurA" evidence="7">
    <location>
        <begin position="27"/>
        <end position="450"/>
    </location>
</feature>
<dbReference type="GO" id="GO:0043165">
    <property type="term" value="P:Gram-negative-bacterium-type cell outer membrane assembly"/>
    <property type="evidence" value="ECO:0007669"/>
    <property type="project" value="InterPro"/>
</dbReference>
<dbReference type="HAMAP" id="MF_01183">
    <property type="entry name" value="Chaperone_SurA"/>
    <property type="match status" value="1"/>
</dbReference>
<dbReference type="Pfam" id="PF13616">
    <property type="entry name" value="Rotamase_3"/>
    <property type="match status" value="1"/>
</dbReference>
<sequence length="450" mass="49828" precursor="true">MNQQLKRFFKATTLALFISSSVSVFAATSDEVVAVVGDSVILRSDLKQATADLTRQLQARKQPVPASNLLLEQQALSNIITHQAQLELVKKYNIQPSDSELDAAVLQYASQQGIKSLDAFQAQVDAQYPGTYQVIRARIGQELAITTLRQQQIMSRIRISDQDIDNFLKTPQGQAAIGSQAHLIHIRISAVDKNQDAVNQVAAQVREALTQSDDVASISRRFSTDNIKVEGADMGYRSLAEIPTELAARAAVIQPGKTTEVIPAADGAHILKLLDRKASDQKMIVDQYHVRHILVQPSEILNAEQTKEKVDNLYNRLQKGENFAVLASAFSNDPGSASDGGDLGWVNLGTMVPQFEEQMKSTPVGQISKPFQSPFGWHILQVTETRKQDMTKEYQRRLARQYLGEQQFDAELDSWMRELRANTYVEIKDPTLDRKKSQAAAATTAAPSTP</sequence>
<dbReference type="PANTHER" id="PTHR47637:SF1">
    <property type="entry name" value="CHAPERONE SURA"/>
    <property type="match status" value="1"/>
</dbReference>
<feature type="signal peptide" evidence="7">
    <location>
        <begin position="1"/>
        <end position="26"/>
    </location>
</feature>
<dbReference type="GO" id="GO:0050821">
    <property type="term" value="P:protein stabilization"/>
    <property type="evidence" value="ECO:0007669"/>
    <property type="project" value="InterPro"/>
</dbReference>
<comment type="function">
    <text evidence="7">Chaperone involved in the correct folding and assembly of outer membrane proteins. Recognizes specific patterns of aromatic residues and the orientation of their side chains, which are found more frequently in integral outer membrane proteins. May act in both early periplasmic and late outer membrane-associated steps of protein maturation.</text>
</comment>
<name>A0A217EDJ5_9GAMM</name>
<dbReference type="GO" id="GO:0003755">
    <property type="term" value="F:peptidyl-prolyl cis-trans isomerase activity"/>
    <property type="evidence" value="ECO:0007669"/>
    <property type="project" value="UniProtKB-UniRule"/>
</dbReference>
<keyword evidence="2 7" id="KW-0677">Repeat</keyword>
<dbReference type="InterPro" id="IPR000297">
    <property type="entry name" value="PPIase_PpiC"/>
</dbReference>
<dbReference type="GO" id="GO:0030288">
    <property type="term" value="C:outer membrane-bounded periplasmic space"/>
    <property type="evidence" value="ECO:0007669"/>
    <property type="project" value="InterPro"/>
</dbReference>
<proteinExistence type="inferred from homology"/>
<dbReference type="Gene3D" id="3.10.50.40">
    <property type="match status" value="2"/>
</dbReference>
<keyword evidence="5 7" id="KW-0143">Chaperone</keyword>
<dbReference type="GO" id="GO:0006457">
    <property type="term" value="P:protein folding"/>
    <property type="evidence" value="ECO:0007669"/>
    <property type="project" value="UniProtKB-UniRule"/>
</dbReference>
<dbReference type="GO" id="GO:0051082">
    <property type="term" value="F:unfolded protein binding"/>
    <property type="evidence" value="ECO:0007669"/>
    <property type="project" value="UniProtKB-UniRule"/>
</dbReference>
<gene>
    <name evidence="7" type="primary">surA</name>
    <name evidence="10" type="ORF">SAMN05444584_0497</name>
</gene>
<reference evidence="11" key="1">
    <citation type="submission" date="2017-06" db="EMBL/GenBank/DDBJ databases">
        <authorList>
            <person name="Varghese N."/>
            <person name="Submissions S."/>
        </authorList>
    </citation>
    <scope>NUCLEOTIDE SEQUENCE [LARGE SCALE GENOMIC DNA]</scope>
    <source>
        <strain evidence="11">ANC 5114</strain>
    </source>
</reference>
<organism evidence="10 11">
    <name type="scientific">Acinetobacter apis</name>
    <dbReference type="NCBI Taxonomy" id="1229165"/>
    <lineage>
        <taxon>Bacteria</taxon>
        <taxon>Pseudomonadati</taxon>
        <taxon>Pseudomonadota</taxon>
        <taxon>Gammaproteobacteria</taxon>
        <taxon>Moraxellales</taxon>
        <taxon>Moraxellaceae</taxon>
        <taxon>Acinetobacter</taxon>
    </lineage>
</organism>
<dbReference type="SUPFAM" id="SSF54534">
    <property type="entry name" value="FKBP-like"/>
    <property type="match status" value="2"/>
</dbReference>
<comment type="domain">
    <text evidence="7">The PPIase activity resides only in the second parvulin domain. The N-terminal region and the C-terminal tail are necessary and sufficient for the chaperone activity of SurA. The PPIase activity is dispensable for SurA to function as a chaperone. The N-terminal region and the C-terminal tail are also required for porin recognition.</text>
</comment>
<keyword evidence="4 7" id="KW-0697">Rotamase</keyword>
<dbReference type="Pfam" id="PF00639">
    <property type="entry name" value="Rotamase"/>
    <property type="match status" value="1"/>
</dbReference>
<evidence type="ECO:0000256" key="5">
    <source>
        <dbReference type="ARBA" id="ARBA00023186"/>
    </source>
</evidence>
<evidence type="ECO:0000256" key="2">
    <source>
        <dbReference type="ARBA" id="ARBA00022737"/>
    </source>
</evidence>
<dbReference type="Proteomes" id="UP000243463">
    <property type="component" value="Unassembled WGS sequence"/>
</dbReference>
<keyword evidence="3 7" id="KW-0574">Periplasm</keyword>
<dbReference type="GO" id="GO:0042277">
    <property type="term" value="F:peptide binding"/>
    <property type="evidence" value="ECO:0007669"/>
    <property type="project" value="InterPro"/>
</dbReference>
<feature type="region of interest" description="Disordered" evidence="8">
    <location>
        <begin position="428"/>
        <end position="450"/>
    </location>
</feature>
<dbReference type="InterPro" id="IPR023058">
    <property type="entry name" value="PPIase_PpiC_CS"/>
</dbReference>
<evidence type="ECO:0000313" key="11">
    <source>
        <dbReference type="Proteomes" id="UP000243463"/>
    </source>
</evidence>
<dbReference type="OrthoDB" id="14196at2"/>
<evidence type="ECO:0000256" key="7">
    <source>
        <dbReference type="HAMAP-Rule" id="MF_01183"/>
    </source>
</evidence>
<keyword evidence="6 7" id="KW-0413">Isomerase</keyword>
<evidence type="ECO:0000256" key="8">
    <source>
        <dbReference type="SAM" id="MobiDB-lite"/>
    </source>
</evidence>
<dbReference type="EC" id="5.2.1.8" evidence="7"/>
<dbReference type="PROSITE" id="PS01096">
    <property type="entry name" value="PPIC_PPIASE_1"/>
    <property type="match status" value="1"/>
</dbReference>
<dbReference type="PROSITE" id="PS50198">
    <property type="entry name" value="PPIC_PPIASE_2"/>
    <property type="match status" value="2"/>
</dbReference>
<dbReference type="InterPro" id="IPR046357">
    <property type="entry name" value="PPIase_dom_sf"/>
</dbReference>
<dbReference type="EMBL" id="FZLN01000001">
    <property type="protein sequence ID" value="SNQ28573.1"/>
    <property type="molecule type" value="Genomic_DNA"/>
</dbReference>
<protein>
    <recommendedName>
        <fullName evidence="7">Chaperone SurA</fullName>
    </recommendedName>
    <alternativeName>
        <fullName evidence="7">Peptidyl-prolyl cis-trans isomerase SurA</fullName>
        <shortName evidence="7">PPIase SurA</shortName>
        <ecNumber evidence="7">5.2.1.8</ecNumber>
    </alternativeName>
    <alternativeName>
        <fullName evidence="7">Rotamase SurA</fullName>
    </alternativeName>
</protein>